<comment type="caution">
    <text evidence="1">The sequence shown here is derived from an EMBL/GenBank/DDBJ whole genome shotgun (WGS) entry which is preliminary data.</text>
</comment>
<dbReference type="PANTHER" id="PTHR39596:SF3">
    <property type="entry name" value="HETEROKARYON INCOMPATIBILITY DOMAIN-CONTAINING PROTEIN"/>
    <property type="match status" value="1"/>
</dbReference>
<evidence type="ECO:0000313" key="1">
    <source>
        <dbReference type="EMBL" id="ESK87844.1"/>
    </source>
</evidence>
<dbReference type="Proteomes" id="UP000017559">
    <property type="component" value="Unassembled WGS sequence"/>
</dbReference>
<evidence type="ECO:0000313" key="2">
    <source>
        <dbReference type="Proteomes" id="UP000017559"/>
    </source>
</evidence>
<dbReference type="HOGENOM" id="CLU_009388_5_0_1"/>
<reference evidence="1 2" key="1">
    <citation type="journal article" date="2014" name="BMC Genomics">
        <title>Genome and secretome analysis of the hemibiotrophic fungal pathogen, Moniliophthora roreri, which causes frosty pod rot disease of cacao: mechanisms of the biotrophic and necrotrophic phases.</title>
        <authorList>
            <person name="Meinhardt L.W."/>
            <person name="Costa G.G.L."/>
            <person name="Thomazella D.P.T."/>
            <person name="Teixeira P.J.P.L."/>
            <person name="Carazzolle M.F."/>
            <person name="Schuster S.C."/>
            <person name="Carlson J.E."/>
            <person name="Guiltinan M.J."/>
            <person name="Mieczkowski P."/>
            <person name="Farmer A."/>
            <person name="Ramaraj T."/>
            <person name="Crozier J."/>
            <person name="Davis R.E."/>
            <person name="Shao J."/>
            <person name="Melnick R.L."/>
            <person name="Pereira G.A.G."/>
            <person name="Bailey B.A."/>
        </authorList>
    </citation>
    <scope>NUCLEOTIDE SEQUENCE [LARGE SCALE GENOMIC DNA]</scope>
    <source>
        <strain evidence="1 2">MCA 2997</strain>
    </source>
</reference>
<dbReference type="EMBL" id="AWSO01000731">
    <property type="protein sequence ID" value="ESK87844.1"/>
    <property type="molecule type" value="Genomic_DNA"/>
</dbReference>
<dbReference type="OrthoDB" id="2426273at2759"/>
<dbReference type="PANTHER" id="PTHR39596">
    <property type="match status" value="1"/>
</dbReference>
<dbReference type="AlphaFoldDB" id="V2Y836"/>
<gene>
    <name evidence="1" type="ORF">Moror_15292</name>
</gene>
<sequence length="823" mass="92893">MKLLERLQECLAKRYWNGKLQLKPRKQLAYPSNESRPEFIPVTAPYLCAPAPYDNAGFWDFPIRAGWKVHRVDRQCHSGKCPPGTCIADGVKSRYGLQVPAVSKADARDSAEVAEKIGFLQAWLFFGALTEVCSLCGLEFDVKDVLVGDVVNTAWLNGLPMRWFNAAKRRGLAGSKDLKHRINSIARQVQLIITRADEFEDEHAYTFSECQVLCSIHILLRILLLAVLCHSSEWFIDPKEAAFSTGDVSSDRACEGEGRMAELMFNQLLAKGWCKSEFNGLGNAMMFFNFFIERPKVGLNHGDCTETRCMASQTSEDDYQTVHVGESCNCDFISVDQDELRVSLSRQHIPKIIVTHDCKLSVVEDEAYPYVAISHVWADGLGNPHENALPRCQLQRLRNFILALSSALRLSRGRPIAMWMDTLCIPVYPQHREYRKLAIRLLAPTYRDATAVLVLDRQFSCVNSQGMSDLEIGIRIISGGWVKRLWTLQEAALTMQSKDGPGKIHFQMADGPILWDRSNRTFRHVVSKHEHTRRRSPKPNALVSTVQEIKEGLLFELWIEVSIGSRLPSVKDLQPAGWETQFQRLAYAVQNRATSKVEDEAICLASLAGIDVSTILDVSSVLDVTPMLSERTAEQRMQRLYLALREIPSAVIFLRNPALATPDYIPTPLMITAPFRWAPRSLLLHQTEIMNIHAADAQRRFSDVDYRMNGMCMPDGLHIEHAGFLFHGSSEIPSSCSFEDMDSKEVYRLTRHDVSVIFQGQLALIFETSVISAAVIVSVEKYDEDELRVTMLGHGSVSRGEQREGEVLLRGVLKAYNQRWCLT</sequence>
<accession>V2Y836</accession>
<organism evidence="1 2">
    <name type="scientific">Moniliophthora roreri (strain MCA 2997)</name>
    <name type="common">Cocoa frosty pod rot fungus</name>
    <name type="synonym">Crinipellis roreri</name>
    <dbReference type="NCBI Taxonomy" id="1381753"/>
    <lineage>
        <taxon>Eukaryota</taxon>
        <taxon>Fungi</taxon>
        <taxon>Dikarya</taxon>
        <taxon>Basidiomycota</taxon>
        <taxon>Agaricomycotina</taxon>
        <taxon>Agaricomycetes</taxon>
        <taxon>Agaricomycetidae</taxon>
        <taxon>Agaricales</taxon>
        <taxon>Marasmiineae</taxon>
        <taxon>Marasmiaceae</taxon>
        <taxon>Moniliophthora</taxon>
    </lineage>
</organism>
<proteinExistence type="predicted"/>
<protein>
    <submittedName>
        <fullName evidence="1">Het domain protein</fullName>
    </submittedName>
</protein>
<dbReference type="KEGG" id="mrr:Moror_15292"/>
<keyword evidence="2" id="KW-1185">Reference proteome</keyword>
<name>V2Y836_MONRO</name>